<dbReference type="Gene3D" id="1.10.1660.10">
    <property type="match status" value="1"/>
</dbReference>
<dbReference type="InterPro" id="IPR047057">
    <property type="entry name" value="MerR_fam"/>
</dbReference>
<reference evidence="7" key="1">
    <citation type="submission" date="2016-10" db="EMBL/GenBank/DDBJ databases">
        <authorList>
            <person name="Varghese N."/>
            <person name="Submissions S."/>
        </authorList>
    </citation>
    <scope>NUCLEOTIDE SEQUENCE [LARGE SCALE GENOMIC DNA]</scope>
    <source>
        <strain evidence="7">R-53102</strain>
    </source>
</reference>
<dbReference type="Pfam" id="PF13411">
    <property type="entry name" value="MerR_1"/>
    <property type="match status" value="1"/>
</dbReference>
<evidence type="ECO:0000256" key="1">
    <source>
        <dbReference type="ARBA" id="ARBA00022491"/>
    </source>
</evidence>
<dbReference type="GO" id="GO:0003700">
    <property type="term" value="F:DNA-binding transcription factor activity"/>
    <property type="evidence" value="ECO:0007669"/>
    <property type="project" value="InterPro"/>
</dbReference>
<keyword evidence="1" id="KW-0678">Repressor</keyword>
<accession>A0A1I1RSV3</accession>
<dbReference type="InterPro" id="IPR000551">
    <property type="entry name" value="MerR-type_HTH_dom"/>
</dbReference>
<dbReference type="PROSITE" id="PS50937">
    <property type="entry name" value="HTH_MERR_2"/>
    <property type="match status" value="1"/>
</dbReference>
<dbReference type="SUPFAM" id="SSF46955">
    <property type="entry name" value="Putative DNA-binding domain"/>
    <property type="match status" value="1"/>
</dbReference>
<name>A0A1I1RSV3_9LACO</name>
<dbReference type="GO" id="GO:0003677">
    <property type="term" value="F:DNA binding"/>
    <property type="evidence" value="ECO:0007669"/>
    <property type="project" value="UniProtKB-KW"/>
</dbReference>
<gene>
    <name evidence="6" type="ORF">SAMN04487792_0557</name>
</gene>
<sequence>MSRVNKYRIGQFSQVTHLSAATLRYYEQEGLLAPKRDSLGQRFYTDADLAWLNFILHLKDTGMTITDLKKYVDLRAQGDETISQRLALLKQVQVQAEAQLFNLKNSLTIVKQKIAWYEGKKNATIADDETFVAYLNRIKERKQND</sequence>
<evidence type="ECO:0000256" key="3">
    <source>
        <dbReference type="ARBA" id="ARBA00023125"/>
    </source>
</evidence>
<protein>
    <submittedName>
        <fullName evidence="6">DNA-binding transcriptional regulator, MerR family</fullName>
    </submittedName>
</protein>
<keyword evidence="3 6" id="KW-0238">DNA-binding</keyword>
<dbReference type="RefSeq" id="WP_090092546.1">
    <property type="nucleotide sequence ID" value="NZ_CBCRVU010000002.1"/>
</dbReference>
<dbReference type="InterPro" id="IPR009061">
    <property type="entry name" value="DNA-bd_dom_put_sf"/>
</dbReference>
<evidence type="ECO:0000256" key="4">
    <source>
        <dbReference type="ARBA" id="ARBA00023163"/>
    </source>
</evidence>
<feature type="domain" description="HTH merR-type" evidence="5">
    <location>
        <begin position="6"/>
        <end position="74"/>
    </location>
</feature>
<dbReference type="PANTHER" id="PTHR30204:SF69">
    <property type="entry name" value="MERR-FAMILY TRANSCRIPTIONAL REGULATOR"/>
    <property type="match status" value="1"/>
</dbReference>
<dbReference type="PRINTS" id="PR00040">
    <property type="entry name" value="HTHMERR"/>
</dbReference>
<evidence type="ECO:0000313" key="6">
    <source>
        <dbReference type="EMBL" id="SFD37389.1"/>
    </source>
</evidence>
<evidence type="ECO:0000256" key="2">
    <source>
        <dbReference type="ARBA" id="ARBA00023015"/>
    </source>
</evidence>
<organism evidence="6 7">
    <name type="scientific">Lactobacillus bombicola</name>
    <dbReference type="NCBI Taxonomy" id="1505723"/>
    <lineage>
        <taxon>Bacteria</taxon>
        <taxon>Bacillati</taxon>
        <taxon>Bacillota</taxon>
        <taxon>Bacilli</taxon>
        <taxon>Lactobacillales</taxon>
        <taxon>Lactobacillaceae</taxon>
        <taxon>Lactobacillus</taxon>
    </lineage>
</organism>
<keyword evidence="2" id="KW-0805">Transcription regulation</keyword>
<dbReference type="SMART" id="SM00422">
    <property type="entry name" value="HTH_MERR"/>
    <property type="match status" value="1"/>
</dbReference>
<dbReference type="EMBL" id="FOMN01000002">
    <property type="protein sequence ID" value="SFD37389.1"/>
    <property type="molecule type" value="Genomic_DNA"/>
</dbReference>
<proteinExistence type="predicted"/>
<evidence type="ECO:0000259" key="5">
    <source>
        <dbReference type="PROSITE" id="PS50937"/>
    </source>
</evidence>
<dbReference type="CDD" id="cd01109">
    <property type="entry name" value="HTH_YyaN"/>
    <property type="match status" value="1"/>
</dbReference>
<dbReference type="Proteomes" id="UP000199599">
    <property type="component" value="Unassembled WGS sequence"/>
</dbReference>
<dbReference type="STRING" id="1505723.SAMN04487792_0557"/>
<evidence type="ECO:0000313" key="7">
    <source>
        <dbReference type="Proteomes" id="UP000199599"/>
    </source>
</evidence>
<dbReference type="PANTHER" id="PTHR30204">
    <property type="entry name" value="REDOX-CYCLING DRUG-SENSING TRANSCRIPTIONAL ACTIVATOR SOXR"/>
    <property type="match status" value="1"/>
</dbReference>
<keyword evidence="4" id="KW-0804">Transcription</keyword>
<dbReference type="AlphaFoldDB" id="A0A1I1RSV3"/>